<proteinExistence type="predicted"/>
<feature type="region of interest" description="Disordered" evidence="1">
    <location>
        <begin position="383"/>
        <end position="402"/>
    </location>
</feature>
<dbReference type="EMBL" id="OQ269668">
    <property type="protein sequence ID" value="WCS66524.1"/>
    <property type="molecule type" value="Genomic_DNA"/>
</dbReference>
<protein>
    <submittedName>
        <fullName evidence="2">Uncharacterized protein</fullName>
    </submittedName>
</protein>
<evidence type="ECO:0000313" key="2">
    <source>
        <dbReference type="EMBL" id="WCS66524.1"/>
    </source>
</evidence>
<organism evidence="2 3">
    <name type="scientific">Caulobacter phage TMCBR2</name>
    <dbReference type="NCBI Taxonomy" id="3025404"/>
    <lineage>
        <taxon>Viruses</taxon>
        <taxon>Duplodnaviria</taxon>
        <taxon>Heunggongvirae</taxon>
        <taxon>Uroviricota</taxon>
        <taxon>Caudoviricetes</taxon>
        <taxon>Caudoviricetes incertae sedis</taxon>
        <taxon>Kronosvirus</taxon>
        <taxon>Kronosvirus pomeria</taxon>
    </lineage>
</organism>
<name>A0AAF0BYF8_9CAUD</name>
<accession>A0AAF0BYF8</accession>
<evidence type="ECO:0000313" key="3">
    <source>
        <dbReference type="Proteomes" id="UP001218377"/>
    </source>
</evidence>
<evidence type="ECO:0000256" key="1">
    <source>
        <dbReference type="SAM" id="MobiDB-lite"/>
    </source>
</evidence>
<keyword evidence="3" id="KW-1185">Reference proteome</keyword>
<dbReference type="Proteomes" id="UP001218377">
    <property type="component" value="Segment"/>
</dbReference>
<reference evidence="2 3" key="1">
    <citation type="submission" date="2023-01" db="EMBL/GenBank/DDBJ databases">
        <title>New species of Caulobacter bacteriophages in the Kronosvirus genus.</title>
        <authorList>
            <person name="Mohammadi T."/>
            <person name="Millwood A."/>
            <person name="Ely B."/>
        </authorList>
    </citation>
    <scope>NUCLEOTIDE SEQUENCE [LARGE SCALE GENOMIC DNA]</scope>
    <source>
        <strain evidence="2 3">TMCBR2</strain>
    </source>
</reference>
<sequence length="402" mass="43420">MPRVTIHAQADVIMPKPGIGNAIRRRLGRDVPTYTAPLVAEAVVDVHPIERLPQVFIRRDKAGLFLLVQMDFTPGKHRIVSTSLREVGDDRTKGHRVMVGPLPGGPSALEADSVRVSEAVTLNSVLETERRNAAREVTVDEVAAIFEVPRGVLEIEGGQTLAAMEPPVLHMLGSLIPEDQRGAMLRAREANARWIGIDLAAPPSRTVTTHGQPKDHAELMALLNSGGSVMTDMEGRMCMAHDANGVFIEFPKNRKNVAPLFPVGTDVPLNAGETGTPTSATSVLHDMAFIAERLEVAQFQIAFTPGGADAASVENDAHVALKALQLLREKVTAMHAQAQQAVRSIEAARTLFADAEARHFAGAGLGLTNVQQMRVHLDNARHHARRAKAEHNPALDLRESGE</sequence>
<gene>
    <name evidence="2" type="ORF">TMCBR2_gp039c</name>
</gene>